<dbReference type="AlphaFoldDB" id="A0A194AI75"/>
<dbReference type="STRING" id="1592317.DPF_1649"/>
<evidence type="ECO:0000313" key="2">
    <source>
        <dbReference type="EMBL" id="GAU08930.1"/>
    </source>
</evidence>
<evidence type="ECO:0000259" key="1">
    <source>
        <dbReference type="PROSITE" id="PS51671"/>
    </source>
</evidence>
<reference evidence="3" key="1">
    <citation type="submission" date="2016-06" db="EMBL/GenBank/DDBJ databases">
        <title>Draft genome sequence of Desulfoplanes formicivorans strain Pf12B.</title>
        <authorList>
            <person name="Watanabe M."/>
            <person name="Kojima H."/>
            <person name="Fukui M."/>
        </authorList>
    </citation>
    <scope>NUCLEOTIDE SEQUENCE [LARGE SCALE GENOMIC DNA]</scope>
    <source>
        <strain evidence="3">Pf12B</strain>
    </source>
</reference>
<dbReference type="InterPro" id="IPR002912">
    <property type="entry name" value="ACT_dom"/>
</dbReference>
<feature type="domain" description="ACT" evidence="1">
    <location>
        <begin position="5"/>
        <end position="81"/>
    </location>
</feature>
<gene>
    <name evidence="2" type="ORF">DPF_1649</name>
</gene>
<feature type="domain" description="ACT" evidence="1">
    <location>
        <begin position="94"/>
        <end position="175"/>
    </location>
</feature>
<sequence>MKKIVVSVLGQDRPGIVATVSNILYAHGCNIEDISQTILQAEFAAILLVDCPSSCLDNLKADLKQALEPLELSVIVRTAASPPKRGAQPTKPLVVTTSGPDCQGQVARVSEVIKRAGGNISELKAVSHMETDDPRFIMIFEIDFPASLDHAMLRRDLEATCRELGLDYSVQHREIFECINRI</sequence>
<organism evidence="2 3">
    <name type="scientific">Desulfoplanes formicivorans</name>
    <dbReference type="NCBI Taxonomy" id="1592317"/>
    <lineage>
        <taxon>Bacteria</taxon>
        <taxon>Pseudomonadati</taxon>
        <taxon>Thermodesulfobacteriota</taxon>
        <taxon>Desulfovibrionia</taxon>
        <taxon>Desulfovibrionales</taxon>
        <taxon>Desulfoplanaceae</taxon>
        <taxon>Desulfoplanes</taxon>
    </lineage>
</organism>
<dbReference type="RefSeq" id="WP_069858960.1">
    <property type="nucleotide sequence ID" value="NZ_BDFE01000016.1"/>
</dbReference>
<comment type="caution">
    <text evidence="2">The sequence shown here is derived from an EMBL/GenBank/DDBJ whole genome shotgun (WGS) entry which is preliminary data.</text>
</comment>
<accession>A0A194AI75</accession>
<dbReference type="InterPro" id="IPR050990">
    <property type="entry name" value="UPF0237/GcvR_regulator"/>
</dbReference>
<dbReference type="InterPro" id="IPR045865">
    <property type="entry name" value="ACT-like_dom_sf"/>
</dbReference>
<dbReference type="Pfam" id="PF13740">
    <property type="entry name" value="ACT_6"/>
    <property type="match status" value="2"/>
</dbReference>
<dbReference type="PANTHER" id="PTHR34875">
    <property type="entry name" value="UPF0237 PROTEIN MJ1558"/>
    <property type="match status" value="1"/>
</dbReference>
<protein>
    <submittedName>
        <fullName evidence="2">Amino acid-binding protein</fullName>
    </submittedName>
</protein>
<keyword evidence="3" id="KW-1185">Reference proteome</keyword>
<dbReference type="PROSITE" id="PS51671">
    <property type="entry name" value="ACT"/>
    <property type="match status" value="2"/>
</dbReference>
<proteinExistence type="predicted"/>
<dbReference type="SUPFAM" id="SSF55021">
    <property type="entry name" value="ACT-like"/>
    <property type="match status" value="2"/>
</dbReference>
<dbReference type="Gene3D" id="3.30.70.260">
    <property type="match status" value="2"/>
</dbReference>
<dbReference type="PANTHER" id="PTHR34875:SF6">
    <property type="entry name" value="UPF0237 PROTEIN MJ1558"/>
    <property type="match status" value="1"/>
</dbReference>
<dbReference type="EMBL" id="BDFE01000016">
    <property type="protein sequence ID" value="GAU08930.1"/>
    <property type="molecule type" value="Genomic_DNA"/>
</dbReference>
<name>A0A194AI75_9BACT</name>
<dbReference type="Proteomes" id="UP000095200">
    <property type="component" value="Unassembled WGS sequence"/>
</dbReference>
<evidence type="ECO:0000313" key="3">
    <source>
        <dbReference type="Proteomes" id="UP000095200"/>
    </source>
</evidence>